<dbReference type="AlphaFoldDB" id="A0A8S9SBF4"/>
<evidence type="ECO:0000313" key="2">
    <source>
        <dbReference type="EMBL" id="KAF3589916.1"/>
    </source>
</evidence>
<name>A0A8S9SBF4_BRACR</name>
<comment type="caution">
    <text evidence="2">The sequence shown here is derived from an EMBL/GenBank/DDBJ whole genome shotgun (WGS) entry which is preliminary data.</text>
</comment>
<feature type="compositionally biased region" description="Basic and acidic residues" evidence="1">
    <location>
        <begin position="97"/>
        <end position="115"/>
    </location>
</feature>
<evidence type="ECO:0000313" key="3">
    <source>
        <dbReference type="Proteomes" id="UP000712600"/>
    </source>
</evidence>
<organism evidence="2 3">
    <name type="scientific">Brassica cretica</name>
    <name type="common">Mustard</name>
    <dbReference type="NCBI Taxonomy" id="69181"/>
    <lineage>
        <taxon>Eukaryota</taxon>
        <taxon>Viridiplantae</taxon>
        <taxon>Streptophyta</taxon>
        <taxon>Embryophyta</taxon>
        <taxon>Tracheophyta</taxon>
        <taxon>Spermatophyta</taxon>
        <taxon>Magnoliopsida</taxon>
        <taxon>eudicotyledons</taxon>
        <taxon>Gunneridae</taxon>
        <taxon>Pentapetalae</taxon>
        <taxon>rosids</taxon>
        <taxon>malvids</taxon>
        <taxon>Brassicales</taxon>
        <taxon>Brassicaceae</taxon>
        <taxon>Brassiceae</taxon>
        <taxon>Brassica</taxon>
    </lineage>
</organism>
<sequence>MVHSRYSFKIRQLRSHLYLTCHPPRPRIHSPFTPYLNKRTLTPLPSLPSDLSPTQDIVRILLDKRKRILNEEKLRIAKMKRLIAEEKKIIAEKKKNIAEKRRKLNQRESHRDASHRPFQRSGKQNRRGERMRDEPDPRFLPTRVDTIELEFMRGQLRLNAKTQTEDQDRNSWSRRGRWDPQILPHLDFIT</sequence>
<protein>
    <submittedName>
        <fullName evidence="2">Uncharacterized protein</fullName>
    </submittedName>
</protein>
<gene>
    <name evidence="2" type="ORF">F2Q69_00031134</name>
</gene>
<dbReference type="EMBL" id="QGKX02000088">
    <property type="protein sequence ID" value="KAF3589916.1"/>
    <property type="molecule type" value="Genomic_DNA"/>
</dbReference>
<dbReference type="Proteomes" id="UP000712600">
    <property type="component" value="Unassembled WGS sequence"/>
</dbReference>
<proteinExistence type="predicted"/>
<accession>A0A8S9SBF4</accession>
<evidence type="ECO:0000256" key="1">
    <source>
        <dbReference type="SAM" id="MobiDB-lite"/>
    </source>
</evidence>
<reference evidence="2" key="1">
    <citation type="submission" date="2019-12" db="EMBL/GenBank/DDBJ databases">
        <title>Genome sequencing and annotation of Brassica cretica.</title>
        <authorList>
            <person name="Studholme D.J."/>
            <person name="Sarris P."/>
        </authorList>
    </citation>
    <scope>NUCLEOTIDE SEQUENCE</scope>
    <source>
        <strain evidence="2">PFS-109/04</strain>
        <tissue evidence="2">Leaf</tissue>
    </source>
</reference>
<feature type="compositionally biased region" description="Basic and acidic residues" evidence="1">
    <location>
        <begin position="126"/>
        <end position="137"/>
    </location>
</feature>
<feature type="region of interest" description="Disordered" evidence="1">
    <location>
        <begin position="97"/>
        <end position="139"/>
    </location>
</feature>